<evidence type="ECO:0000313" key="1">
    <source>
        <dbReference type="EMBL" id="BDU68705.1"/>
    </source>
</evidence>
<proteinExistence type="predicted"/>
<organism evidence="1 2">
    <name type="scientific">Geothrix oryzae</name>
    <dbReference type="NCBI Taxonomy" id="2927975"/>
    <lineage>
        <taxon>Bacteria</taxon>
        <taxon>Pseudomonadati</taxon>
        <taxon>Acidobacteriota</taxon>
        <taxon>Holophagae</taxon>
        <taxon>Holophagales</taxon>
        <taxon>Holophagaceae</taxon>
        <taxon>Geothrix</taxon>
    </lineage>
</organism>
<dbReference type="Gene3D" id="3.40.50.1460">
    <property type="match status" value="1"/>
</dbReference>
<sequence length="256" mass="27633">MGDPASIRPLIPRPRLGSSFTVAPSVDRLIRDQGCERAGSLGRDLWLALECVPAGATVGEWIQLVVRTEVPSLAPMVRHQGGSPVLWAGRALCIGLASYGSAFFQGAVESLQAADYTGPRNARQLAQYIGLGLEERGFKVHTLVDHQATQTAILEHLMVLLDDHDPVHPFILWCSGLGFGSGEGTRLLTWDAPLSDPGRGTLDLGFLKALLMKVPHWVLVLDAAWLVPKGRALDRKVRPDNARPKVRPTGATNASC</sequence>
<reference evidence="2" key="1">
    <citation type="journal article" date="2023" name="Int. J. Syst. Evol. Microbiol.">
        <title>Mesoterricola silvestris gen. nov., sp. nov., Mesoterricola sediminis sp. nov., Geothrix oryzae sp. nov., Geothrix edaphica sp. nov., Geothrix rubra sp. nov., and Geothrix limicola sp. nov., six novel members of Acidobacteriota isolated from soils.</title>
        <authorList>
            <person name="Itoh H."/>
            <person name="Sugisawa Y."/>
            <person name="Mise K."/>
            <person name="Xu Z."/>
            <person name="Kuniyasu M."/>
            <person name="Ushijima N."/>
            <person name="Kawano K."/>
            <person name="Kobayashi E."/>
            <person name="Shiratori Y."/>
            <person name="Masuda Y."/>
            <person name="Senoo K."/>
        </authorList>
    </citation>
    <scope>NUCLEOTIDE SEQUENCE [LARGE SCALE GENOMIC DNA]</scope>
    <source>
        <strain evidence="2">Red222</strain>
    </source>
</reference>
<accession>A0ABM8DP06</accession>
<evidence type="ECO:0000313" key="2">
    <source>
        <dbReference type="Proteomes" id="UP001242010"/>
    </source>
</evidence>
<name>A0ABM8DP06_9BACT</name>
<evidence type="ECO:0008006" key="3">
    <source>
        <dbReference type="Google" id="ProtNLM"/>
    </source>
</evidence>
<dbReference type="EMBL" id="AP027079">
    <property type="protein sequence ID" value="BDU68705.1"/>
    <property type="molecule type" value="Genomic_DNA"/>
</dbReference>
<protein>
    <recommendedName>
        <fullName evidence="3">Caspase domain-containing protein</fullName>
    </recommendedName>
</protein>
<keyword evidence="2" id="KW-1185">Reference proteome</keyword>
<gene>
    <name evidence="1" type="ORF">GETHOR_08060</name>
</gene>
<dbReference type="Proteomes" id="UP001242010">
    <property type="component" value="Chromosome"/>
</dbReference>